<evidence type="ECO:0000256" key="5">
    <source>
        <dbReference type="ARBA" id="ARBA00022692"/>
    </source>
</evidence>
<dbReference type="CDD" id="cd06163">
    <property type="entry name" value="S2P-M50_PDZ_RseP-like"/>
    <property type="match status" value="1"/>
</dbReference>
<evidence type="ECO:0000256" key="2">
    <source>
        <dbReference type="ARBA" id="ARBA00004141"/>
    </source>
</evidence>
<keyword evidence="14" id="KW-1185">Reference proteome</keyword>
<feature type="transmembrane region" description="Helical" evidence="11">
    <location>
        <begin position="421"/>
        <end position="440"/>
    </location>
</feature>
<comment type="subcellular location">
    <subcellularLocation>
        <location evidence="2">Membrane</location>
        <topology evidence="2">Multi-pass membrane protein</topology>
    </subcellularLocation>
</comment>
<feature type="transmembrane region" description="Helical" evidence="11">
    <location>
        <begin position="374"/>
        <end position="400"/>
    </location>
</feature>
<keyword evidence="8 11" id="KW-1133">Transmembrane helix</keyword>
<dbReference type="RefSeq" id="WP_166918728.1">
    <property type="nucleotide sequence ID" value="NZ_JAASRN010000001.1"/>
</dbReference>
<comment type="cofactor">
    <cofactor evidence="1 11">
        <name>Zn(2+)</name>
        <dbReference type="ChEBI" id="CHEBI:29105"/>
    </cofactor>
</comment>
<dbReference type="InterPro" id="IPR041489">
    <property type="entry name" value="PDZ_6"/>
</dbReference>
<dbReference type="PANTHER" id="PTHR42837">
    <property type="entry name" value="REGULATOR OF SIGMA-E PROTEASE RSEP"/>
    <property type="match status" value="1"/>
</dbReference>
<keyword evidence="7 11" id="KW-0862">Zinc</keyword>
<feature type="transmembrane region" description="Helical" evidence="11">
    <location>
        <begin position="6"/>
        <end position="28"/>
    </location>
</feature>
<dbReference type="SUPFAM" id="SSF50156">
    <property type="entry name" value="PDZ domain-like"/>
    <property type="match status" value="2"/>
</dbReference>
<keyword evidence="9 11" id="KW-0482">Metalloprotease</keyword>
<evidence type="ECO:0000259" key="12">
    <source>
        <dbReference type="PROSITE" id="PS50106"/>
    </source>
</evidence>
<sequence length="441" mass="49032">MEIIVMILQLILGLSILVAVHEFGHYIAARVFGMRVRKFFIFFDAWGKKLWSKKIGETEFGIGIIPFGGYVQIAGMIDETQDASALSKEPEPWEFRAKPAWQRLIVMLGGILMNVITGILIFFLLSYKQGENYIPSERVDGIIVGTIGESVGLRTGDKVIAVNGKPVERFNDLFSSEVLLGHNVVFTVVRSGDTLQVLLPNDLADKVIDNKEGFILPIPYLTNYEIAEIAPNSPAEKAGLQIGDKIVGINQDSIRHFYELSEVLTKHKNQEVIIKVLRQGQVIELTATVGKDGKLGFQPAFFNSLYERKELTLTEALAKGTYTAFNVIFDNIKGFKKIFRGEVSASKSLSGPIGIGAIYGSVWDWVHFWTITGLLSMVLAFMNLLPIPALDGGHVVFLLLEIISGRPIPEKILEKAQQVGMFLLLMLMAFAVFNDLFKLFS</sequence>
<evidence type="ECO:0000256" key="1">
    <source>
        <dbReference type="ARBA" id="ARBA00001947"/>
    </source>
</evidence>
<feature type="domain" description="PDZ" evidence="12">
    <location>
        <begin position="226"/>
        <end position="291"/>
    </location>
</feature>
<dbReference type="InterPro" id="IPR036034">
    <property type="entry name" value="PDZ_sf"/>
</dbReference>
<dbReference type="GO" id="GO:0006508">
    <property type="term" value="P:proteolysis"/>
    <property type="evidence" value="ECO:0007669"/>
    <property type="project" value="UniProtKB-KW"/>
</dbReference>
<evidence type="ECO:0000256" key="3">
    <source>
        <dbReference type="ARBA" id="ARBA00007931"/>
    </source>
</evidence>
<reference evidence="13 14" key="1">
    <citation type="submission" date="2020-03" db="EMBL/GenBank/DDBJ databases">
        <title>Genomic Encyclopedia of Type Strains, Phase IV (KMG-IV): sequencing the most valuable type-strain genomes for metagenomic binning, comparative biology and taxonomic classification.</title>
        <authorList>
            <person name="Goeker M."/>
        </authorList>
    </citation>
    <scope>NUCLEOTIDE SEQUENCE [LARGE SCALE GENOMIC DNA]</scope>
    <source>
        <strain evidence="13 14">DSM 5718</strain>
    </source>
</reference>
<dbReference type="SMART" id="SM00228">
    <property type="entry name" value="PDZ"/>
    <property type="match status" value="2"/>
</dbReference>
<proteinExistence type="inferred from homology"/>
<dbReference type="Pfam" id="PF02163">
    <property type="entry name" value="Peptidase_M50"/>
    <property type="match status" value="1"/>
</dbReference>
<dbReference type="Gene3D" id="2.30.42.10">
    <property type="match status" value="2"/>
</dbReference>
<dbReference type="EC" id="3.4.24.-" evidence="11"/>
<feature type="transmembrane region" description="Helical" evidence="11">
    <location>
        <begin position="104"/>
        <end position="127"/>
    </location>
</feature>
<dbReference type="GO" id="GO:0016020">
    <property type="term" value="C:membrane"/>
    <property type="evidence" value="ECO:0007669"/>
    <property type="project" value="UniProtKB-SubCell"/>
</dbReference>
<evidence type="ECO:0000313" key="14">
    <source>
        <dbReference type="Proteomes" id="UP000537126"/>
    </source>
</evidence>
<accession>A0A846MPH7</accession>
<evidence type="ECO:0000256" key="4">
    <source>
        <dbReference type="ARBA" id="ARBA00022670"/>
    </source>
</evidence>
<evidence type="ECO:0000256" key="10">
    <source>
        <dbReference type="ARBA" id="ARBA00023136"/>
    </source>
</evidence>
<dbReference type="InterPro" id="IPR001478">
    <property type="entry name" value="PDZ"/>
</dbReference>
<protein>
    <recommendedName>
        <fullName evidence="11">Zinc metalloprotease</fullName>
        <ecNumber evidence="11">3.4.24.-</ecNumber>
    </recommendedName>
</protein>
<dbReference type="Pfam" id="PF17820">
    <property type="entry name" value="PDZ_6"/>
    <property type="match status" value="1"/>
</dbReference>
<keyword evidence="11" id="KW-0479">Metal-binding</keyword>
<dbReference type="InterPro" id="IPR004387">
    <property type="entry name" value="Pept_M50_Zn"/>
</dbReference>
<gene>
    <name evidence="13" type="ORF">FHS56_000984</name>
</gene>
<dbReference type="PROSITE" id="PS50106">
    <property type="entry name" value="PDZ"/>
    <property type="match status" value="1"/>
</dbReference>
<evidence type="ECO:0000256" key="6">
    <source>
        <dbReference type="ARBA" id="ARBA00022801"/>
    </source>
</evidence>
<dbReference type="AlphaFoldDB" id="A0A846MPH7"/>
<keyword evidence="5 11" id="KW-0812">Transmembrane</keyword>
<name>A0A846MPH7_9BACT</name>
<evidence type="ECO:0000256" key="9">
    <source>
        <dbReference type="ARBA" id="ARBA00023049"/>
    </source>
</evidence>
<keyword evidence="6 11" id="KW-0378">Hydrolase</keyword>
<evidence type="ECO:0000256" key="11">
    <source>
        <dbReference type="RuleBase" id="RU362031"/>
    </source>
</evidence>
<dbReference type="CDD" id="cd23081">
    <property type="entry name" value="cpPDZ_EcRseP-like"/>
    <property type="match status" value="1"/>
</dbReference>
<dbReference type="InterPro" id="IPR008915">
    <property type="entry name" value="Peptidase_M50"/>
</dbReference>
<evidence type="ECO:0000256" key="7">
    <source>
        <dbReference type="ARBA" id="ARBA00022833"/>
    </source>
</evidence>
<evidence type="ECO:0000256" key="8">
    <source>
        <dbReference type="ARBA" id="ARBA00022989"/>
    </source>
</evidence>
<comment type="similarity">
    <text evidence="3 11">Belongs to the peptidase M50B family.</text>
</comment>
<dbReference type="GO" id="GO:0046872">
    <property type="term" value="F:metal ion binding"/>
    <property type="evidence" value="ECO:0007669"/>
    <property type="project" value="UniProtKB-KW"/>
</dbReference>
<organism evidence="13 14">
    <name type="scientific">Thermonema lapsum</name>
    <dbReference type="NCBI Taxonomy" id="28195"/>
    <lineage>
        <taxon>Bacteria</taxon>
        <taxon>Pseudomonadati</taxon>
        <taxon>Bacteroidota</taxon>
        <taxon>Cytophagia</taxon>
        <taxon>Cytophagales</taxon>
        <taxon>Thermonemataceae</taxon>
        <taxon>Thermonema</taxon>
    </lineage>
</organism>
<dbReference type="NCBIfam" id="TIGR00054">
    <property type="entry name" value="RIP metalloprotease RseP"/>
    <property type="match status" value="1"/>
</dbReference>
<dbReference type="EMBL" id="JAASRN010000001">
    <property type="protein sequence ID" value="NIK73498.1"/>
    <property type="molecule type" value="Genomic_DNA"/>
</dbReference>
<dbReference type="Proteomes" id="UP000537126">
    <property type="component" value="Unassembled WGS sequence"/>
</dbReference>
<comment type="caution">
    <text evidence="13">The sequence shown here is derived from an EMBL/GenBank/DDBJ whole genome shotgun (WGS) entry which is preliminary data.</text>
</comment>
<evidence type="ECO:0000313" key="13">
    <source>
        <dbReference type="EMBL" id="NIK73498.1"/>
    </source>
</evidence>
<dbReference type="PANTHER" id="PTHR42837:SF2">
    <property type="entry name" value="MEMBRANE METALLOPROTEASE ARASP2, CHLOROPLASTIC-RELATED"/>
    <property type="match status" value="1"/>
</dbReference>
<dbReference type="GO" id="GO:0004222">
    <property type="term" value="F:metalloendopeptidase activity"/>
    <property type="evidence" value="ECO:0007669"/>
    <property type="project" value="InterPro"/>
</dbReference>
<keyword evidence="10 11" id="KW-0472">Membrane</keyword>
<keyword evidence="4 13" id="KW-0645">Protease</keyword>